<gene>
    <name evidence="1" type="ORF">J2Z83_001106</name>
</gene>
<dbReference type="InterPro" id="IPR058600">
    <property type="entry name" value="YhjD-like"/>
</dbReference>
<dbReference type="RefSeq" id="WP_209462222.1">
    <property type="nucleotide sequence ID" value="NZ_CP110224.1"/>
</dbReference>
<name>A0ABS4IDI1_9BACI</name>
<dbReference type="Proteomes" id="UP001519345">
    <property type="component" value="Unassembled WGS sequence"/>
</dbReference>
<evidence type="ECO:0000313" key="1">
    <source>
        <dbReference type="EMBL" id="MBP1969003.1"/>
    </source>
</evidence>
<protein>
    <submittedName>
        <fullName evidence="1">Uncharacterized protein</fullName>
    </submittedName>
</protein>
<sequence>MRYLTDQELNVGSRFLFLSMAIVVIQQDIENIQNGNFKIKEPYTGLLKKMGLEATNERRQLQKTMKNSKMKVVKLNKNDSFSSFMFYCNGREEKRNYFNPAIRKKVETIIEELMVNSVKRDLPPLQSDFYSNT</sequence>
<accession>A0ABS4IDI1</accession>
<dbReference type="EMBL" id="JAGGKX010000004">
    <property type="protein sequence ID" value="MBP1969003.1"/>
    <property type="molecule type" value="Genomic_DNA"/>
</dbReference>
<organism evidence="1 2">
    <name type="scientific">Virgibacillus natechei</name>
    <dbReference type="NCBI Taxonomy" id="1216297"/>
    <lineage>
        <taxon>Bacteria</taxon>
        <taxon>Bacillati</taxon>
        <taxon>Bacillota</taxon>
        <taxon>Bacilli</taxon>
        <taxon>Bacillales</taxon>
        <taxon>Bacillaceae</taxon>
        <taxon>Virgibacillus</taxon>
    </lineage>
</organism>
<comment type="caution">
    <text evidence="1">The sequence shown here is derived from an EMBL/GenBank/DDBJ whole genome shotgun (WGS) entry which is preliminary data.</text>
</comment>
<proteinExistence type="predicted"/>
<reference evidence="1 2" key="1">
    <citation type="submission" date="2021-03" db="EMBL/GenBank/DDBJ databases">
        <title>Genomic Encyclopedia of Type Strains, Phase IV (KMG-IV): sequencing the most valuable type-strain genomes for metagenomic binning, comparative biology and taxonomic classification.</title>
        <authorList>
            <person name="Goeker M."/>
        </authorList>
    </citation>
    <scope>NUCLEOTIDE SEQUENCE [LARGE SCALE GENOMIC DNA]</scope>
    <source>
        <strain evidence="1 2">DSM 25609</strain>
    </source>
</reference>
<keyword evidence="2" id="KW-1185">Reference proteome</keyword>
<dbReference type="Pfam" id="PF26325">
    <property type="entry name" value="YhjD"/>
    <property type="match status" value="1"/>
</dbReference>
<evidence type="ECO:0000313" key="2">
    <source>
        <dbReference type="Proteomes" id="UP001519345"/>
    </source>
</evidence>